<dbReference type="SUPFAM" id="SSF56112">
    <property type="entry name" value="Protein kinase-like (PK-like)"/>
    <property type="match status" value="1"/>
</dbReference>
<dbReference type="UniPathway" id="UPA00164"/>
<dbReference type="RefSeq" id="WP_146323603.1">
    <property type="nucleotide sequence ID" value="NZ_BAABLR010000014.1"/>
</dbReference>
<name>A0A5C5URX6_9CORY</name>
<proteinExistence type="predicted"/>
<dbReference type="InterPro" id="IPR011009">
    <property type="entry name" value="Kinase-like_dom_sf"/>
</dbReference>
<dbReference type="AlphaFoldDB" id="A0A5C5URX6"/>
<comment type="caution">
    <text evidence="2">The sequence shown here is derived from an EMBL/GenBank/DDBJ whole genome shotgun (WGS) entry which is preliminary data.</text>
</comment>
<dbReference type="GO" id="GO:0005978">
    <property type="term" value="P:glycogen biosynthetic process"/>
    <property type="evidence" value="ECO:0007669"/>
    <property type="project" value="UniProtKB-UniPathway"/>
</dbReference>
<dbReference type="EMBL" id="VOHM01000004">
    <property type="protein sequence ID" value="TWT28517.1"/>
    <property type="molecule type" value="Genomic_DNA"/>
</dbReference>
<gene>
    <name evidence="2" type="ORF">FRX94_02810</name>
</gene>
<feature type="domain" description="Aminoglycoside phosphotransferase" evidence="1">
    <location>
        <begin position="103"/>
        <end position="298"/>
    </location>
</feature>
<dbReference type="Gene3D" id="3.90.1200.10">
    <property type="match status" value="1"/>
</dbReference>
<dbReference type="GO" id="GO:0016740">
    <property type="term" value="F:transferase activity"/>
    <property type="evidence" value="ECO:0007669"/>
    <property type="project" value="UniProtKB-KW"/>
</dbReference>
<sequence>MLEQLAETLHQSRFYGSKTQPITRVEIVQQTPLANATHCIVRAHRADGSDLYQLVIDATGADILTDPETATDYGVSLTAASIPGTLHARRSPVFAPGLPGRSLGAEQSNTSLVFGTEVLVKVFRKLQPGINPDVELLDALAENQCYFVPELRGWVTQHIAGQEYVTALIQDFAAGAQSGWDTALSFANAGRSFADEARLLGTATGAVHRSLAAHFGTEQVPGNQIAAKLHTRLKSLVAEIPQLAEYAPQAAHAYDSLAEHTATTQRVHGDYHLGQVLRAADRYLLIDFEGEPARPLAERRQPDCPLRDLAGMIRSFDYAAHTATGTPASWATEARDALLAGYEFTPTAATTALLNAYLIDKLLYEVAYELNNRPDWAHIPINGLRALAQEF</sequence>
<keyword evidence="3" id="KW-1185">Reference proteome</keyword>
<dbReference type="OrthoDB" id="3787729at2"/>
<protein>
    <submittedName>
        <fullName evidence="2">Phosphotransferase</fullName>
    </submittedName>
</protein>
<evidence type="ECO:0000313" key="2">
    <source>
        <dbReference type="EMBL" id="TWT28517.1"/>
    </source>
</evidence>
<dbReference type="InterPro" id="IPR002575">
    <property type="entry name" value="Aminoglycoside_PTrfase"/>
</dbReference>
<evidence type="ECO:0000259" key="1">
    <source>
        <dbReference type="Pfam" id="PF01636"/>
    </source>
</evidence>
<dbReference type="Proteomes" id="UP000320791">
    <property type="component" value="Unassembled WGS sequence"/>
</dbReference>
<keyword evidence="2" id="KW-0808">Transferase</keyword>
<organism evidence="2 3">
    <name type="scientific">Corynebacterium canis</name>
    <dbReference type="NCBI Taxonomy" id="679663"/>
    <lineage>
        <taxon>Bacteria</taxon>
        <taxon>Bacillati</taxon>
        <taxon>Actinomycetota</taxon>
        <taxon>Actinomycetes</taxon>
        <taxon>Mycobacteriales</taxon>
        <taxon>Corynebacteriaceae</taxon>
        <taxon>Corynebacterium</taxon>
    </lineage>
</organism>
<reference evidence="2 3" key="1">
    <citation type="submission" date="2019-08" db="EMBL/GenBank/DDBJ databases">
        <authorList>
            <person name="Lei W."/>
        </authorList>
    </citation>
    <scope>NUCLEOTIDE SEQUENCE [LARGE SCALE GENOMIC DNA]</scope>
    <source>
        <strain evidence="2 3">CCUG 58627</strain>
    </source>
</reference>
<evidence type="ECO:0000313" key="3">
    <source>
        <dbReference type="Proteomes" id="UP000320791"/>
    </source>
</evidence>
<accession>A0A5C5URX6</accession>
<dbReference type="Pfam" id="PF01636">
    <property type="entry name" value="APH"/>
    <property type="match status" value="1"/>
</dbReference>